<dbReference type="CDD" id="cd00130">
    <property type="entry name" value="PAS"/>
    <property type="match status" value="1"/>
</dbReference>
<dbReference type="InterPro" id="IPR005561">
    <property type="entry name" value="ANTAR"/>
</dbReference>
<dbReference type="SMART" id="SM01012">
    <property type="entry name" value="ANTAR"/>
    <property type="match status" value="1"/>
</dbReference>
<dbReference type="InterPro" id="IPR035965">
    <property type="entry name" value="PAS-like_dom_sf"/>
</dbReference>
<accession>A0ABP8Z6Q1</accession>
<evidence type="ECO:0000313" key="4">
    <source>
        <dbReference type="Proteomes" id="UP001500822"/>
    </source>
</evidence>
<organism evidence="3 4">
    <name type="scientific">Gordonia alkaliphila</name>
    <dbReference type="NCBI Taxonomy" id="1053547"/>
    <lineage>
        <taxon>Bacteria</taxon>
        <taxon>Bacillati</taxon>
        <taxon>Actinomycetota</taxon>
        <taxon>Actinomycetes</taxon>
        <taxon>Mycobacteriales</taxon>
        <taxon>Gordoniaceae</taxon>
        <taxon>Gordonia</taxon>
    </lineage>
</organism>
<dbReference type="SUPFAM" id="SSF52172">
    <property type="entry name" value="CheY-like"/>
    <property type="match status" value="1"/>
</dbReference>
<reference evidence="4" key="1">
    <citation type="journal article" date="2019" name="Int. J. Syst. Evol. Microbiol.">
        <title>The Global Catalogue of Microorganisms (GCM) 10K type strain sequencing project: providing services to taxonomists for standard genome sequencing and annotation.</title>
        <authorList>
            <consortium name="The Broad Institute Genomics Platform"/>
            <consortium name="The Broad Institute Genome Sequencing Center for Infectious Disease"/>
            <person name="Wu L."/>
            <person name="Ma J."/>
        </authorList>
    </citation>
    <scope>NUCLEOTIDE SEQUENCE [LARGE SCALE GENOMIC DNA]</scope>
    <source>
        <strain evidence="4">JCM 18077</strain>
    </source>
</reference>
<dbReference type="RefSeq" id="WP_345313223.1">
    <property type="nucleotide sequence ID" value="NZ_BAABIE010000007.1"/>
</dbReference>
<protein>
    <submittedName>
        <fullName evidence="3">PAS and ANTAR domain-containing protein</fullName>
    </submittedName>
</protein>
<dbReference type="SUPFAM" id="SSF55785">
    <property type="entry name" value="PYP-like sensor domain (PAS domain)"/>
    <property type="match status" value="1"/>
</dbReference>
<dbReference type="PROSITE" id="PS50921">
    <property type="entry name" value="ANTAR"/>
    <property type="match status" value="1"/>
</dbReference>
<evidence type="ECO:0000256" key="1">
    <source>
        <dbReference type="SAM" id="MobiDB-lite"/>
    </source>
</evidence>
<dbReference type="EMBL" id="BAABIE010000007">
    <property type="protein sequence ID" value="GAA4748140.1"/>
    <property type="molecule type" value="Genomic_DNA"/>
</dbReference>
<dbReference type="Gene3D" id="3.30.450.20">
    <property type="entry name" value="PAS domain"/>
    <property type="match status" value="1"/>
</dbReference>
<dbReference type="Pfam" id="PF03861">
    <property type="entry name" value="ANTAR"/>
    <property type="match status" value="1"/>
</dbReference>
<dbReference type="InterPro" id="IPR011006">
    <property type="entry name" value="CheY-like_superfamily"/>
</dbReference>
<dbReference type="Pfam" id="PF08447">
    <property type="entry name" value="PAS_3"/>
    <property type="match status" value="1"/>
</dbReference>
<name>A0ABP8Z6Q1_9ACTN</name>
<gene>
    <name evidence="3" type="ORF">GCM10023217_17770</name>
</gene>
<proteinExistence type="predicted"/>
<comment type="caution">
    <text evidence="3">The sequence shown here is derived from an EMBL/GenBank/DDBJ whole genome shotgun (WGS) entry which is preliminary data.</text>
</comment>
<feature type="region of interest" description="Disordered" evidence="1">
    <location>
        <begin position="1"/>
        <end position="25"/>
    </location>
</feature>
<dbReference type="InterPro" id="IPR036388">
    <property type="entry name" value="WH-like_DNA-bd_sf"/>
</dbReference>
<evidence type="ECO:0000313" key="3">
    <source>
        <dbReference type="EMBL" id="GAA4748140.1"/>
    </source>
</evidence>
<dbReference type="Proteomes" id="UP001500822">
    <property type="component" value="Unassembled WGS sequence"/>
</dbReference>
<sequence length="259" mass="28830">MGGNTGLAPSAGDPSSDDRSGTAAPTADSLGTFRYWFDDDRWEWSDRVAALHGYRPDEAVPTTELLRRHKHPDDRLAFDELMAAMRRSRAPFSSHHRIVDRDGRTHEVVVVGRTSSDRTGRVVGCLGFYLELDALEPGPLGPLESLDSDAADFAVIDDEPARAEVNRQIDEFRENRAVIEQAKGMLMLMYGVSGDRAFDVLRWRSQEENRKLRDVCRSLVADARTGLTIPDDLRRAFDNVVLAPFTTEPNDSAALSAQE</sequence>
<dbReference type="InterPro" id="IPR013655">
    <property type="entry name" value="PAS_fold_3"/>
</dbReference>
<dbReference type="Gene3D" id="1.10.10.10">
    <property type="entry name" value="Winged helix-like DNA-binding domain superfamily/Winged helix DNA-binding domain"/>
    <property type="match status" value="1"/>
</dbReference>
<evidence type="ECO:0000259" key="2">
    <source>
        <dbReference type="PROSITE" id="PS50921"/>
    </source>
</evidence>
<feature type="domain" description="ANTAR" evidence="2">
    <location>
        <begin position="159"/>
        <end position="220"/>
    </location>
</feature>
<keyword evidence="4" id="KW-1185">Reference proteome</keyword>
<dbReference type="InterPro" id="IPR000014">
    <property type="entry name" value="PAS"/>
</dbReference>